<proteinExistence type="inferred from homology"/>
<evidence type="ECO:0000256" key="1">
    <source>
        <dbReference type="ARBA" id="ARBA00022490"/>
    </source>
</evidence>
<keyword evidence="2 7" id="KW-0055">Arginine biosynthesis</keyword>
<dbReference type="GO" id="GO:0042450">
    <property type="term" value="P:L-arginine biosynthetic process via ornithine"/>
    <property type="evidence" value="ECO:0007669"/>
    <property type="project" value="UniProtKB-UniRule"/>
</dbReference>
<dbReference type="SUPFAM" id="SSF55347">
    <property type="entry name" value="Glyceraldehyde-3-phosphate dehydrogenase-like, C-terminal domain"/>
    <property type="match status" value="1"/>
</dbReference>
<dbReference type="HAMAP" id="MF_00150">
    <property type="entry name" value="ArgC_type1"/>
    <property type="match status" value="1"/>
</dbReference>
<feature type="binding site" evidence="7">
    <location>
        <begin position="12"/>
        <end position="15"/>
    </location>
    <ligand>
        <name>NADP(+)</name>
        <dbReference type="ChEBI" id="CHEBI:58349"/>
    </ligand>
</feature>
<feature type="active site" evidence="7 8">
    <location>
        <position position="153"/>
    </location>
</feature>
<dbReference type="PANTHER" id="PTHR32338:SF11">
    <property type="entry name" value="[LYSW]-L-2-AMINOADIPATE_[LYSW]-L-GLUTAMATE PHOSPHATE REDUCTASE-RELATED"/>
    <property type="match status" value="1"/>
</dbReference>
<keyword evidence="6 7" id="KW-0457">Lysine biosynthesis</keyword>
<dbReference type="UniPathway" id="UPA00068"/>
<evidence type="ECO:0000256" key="2">
    <source>
        <dbReference type="ARBA" id="ARBA00022571"/>
    </source>
</evidence>
<comment type="catalytic activity">
    <reaction evidence="7">
        <text>[amino-group carrier protein]-C-terminal-N-(1-carboxy-5-oxopentan-1-yl)-L-glutamine + phosphate + NADP(+) = [amino-group carrier protein]-C-terminal-N-(1-carboxy-5-phosphooxy-5-oxopentan-1-yl)-L-glutamine + NADPH + H(+)</text>
        <dbReference type="Rhea" id="RHEA:41948"/>
        <dbReference type="Rhea" id="RHEA-COMP:9712"/>
        <dbReference type="Rhea" id="RHEA-COMP:9714"/>
        <dbReference type="ChEBI" id="CHEBI:15378"/>
        <dbReference type="ChEBI" id="CHEBI:43474"/>
        <dbReference type="ChEBI" id="CHEBI:57783"/>
        <dbReference type="ChEBI" id="CHEBI:58349"/>
        <dbReference type="ChEBI" id="CHEBI:78499"/>
        <dbReference type="ChEBI" id="CHEBI:78501"/>
        <dbReference type="EC" id="1.2.1.103"/>
    </reaction>
</comment>
<dbReference type="InterPro" id="IPR023013">
    <property type="entry name" value="AGPR_AS"/>
</dbReference>
<dbReference type="EMBL" id="DRUB01000221">
    <property type="protein sequence ID" value="HHR97287.1"/>
    <property type="molecule type" value="Genomic_DNA"/>
</dbReference>
<dbReference type="Gene3D" id="3.40.50.720">
    <property type="entry name" value="NAD(P)-binding Rossmann-like Domain"/>
    <property type="match status" value="1"/>
</dbReference>
<dbReference type="InterPro" id="IPR000534">
    <property type="entry name" value="Semialdehyde_DH_NAD-bd"/>
</dbReference>
<evidence type="ECO:0000256" key="5">
    <source>
        <dbReference type="ARBA" id="ARBA00023002"/>
    </source>
</evidence>
<protein>
    <recommendedName>
        <fullName evidence="7">Putative [LysW]-L-2-aminoadipate/[LysW]-L-glutamate phosphate reductase</fullName>
        <ecNumber evidence="7">1.2.1.103</ecNumber>
        <ecNumber evidence="7">1.2.1.106</ecNumber>
    </recommendedName>
</protein>
<dbReference type="CDD" id="cd17895">
    <property type="entry name" value="AGPR_1_N"/>
    <property type="match status" value="1"/>
</dbReference>
<evidence type="ECO:0000259" key="9">
    <source>
        <dbReference type="SMART" id="SM00859"/>
    </source>
</evidence>
<keyword evidence="3 7" id="KW-0028">Amino-acid biosynthesis</keyword>
<keyword evidence="5 7" id="KW-0560">Oxidoreductase</keyword>
<dbReference type="InterPro" id="IPR037535">
    <property type="entry name" value="LysY"/>
</dbReference>
<feature type="domain" description="Semialdehyde dehydrogenase NAD-binding" evidence="9">
    <location>
        <begin position="5"/>
        <end position="145"/>
    </location>
</feature>
<keyword evidence="1 7" id="KW-0963">Cytoplasm</keyword>
<dbReference type="GO" id="GO:0019878">
    <property type="term" value="P:lysine biosynthetic process via aminoadipic acid"/>
    <property type="evidence" value="ECO:0007669"/>
    <property type="project" value="UniProtKB-UniRule"/>
</dbReference>
<evidence type="ECO:0000313" key="10">
    <source>
        <dbReference type="EMBL" id="HHR97287.1"/>
    </source>
</evidence>
<feature type="binding site" evidence="7">
    <location>
        <position position="319"/>
    </location>
    <ligand>
        <name>NADP(+)</name>
        <dbReference type="ChEBI" id="CHEBI:58349"/>
    </ligand>
</feature>
<evidence type="ECO:0000256" key="3">
    <source>
        <dbReference type="ARBA" id="ARBA00022605"/>
    </source>
</evidence>
<dbReference type="PROSITE" id="PS01224">
    <property type="entry name" value="ARGC"/>
    <property type="match status" value="1"/>
</dbReference>
<dbReference type="SMART" id="SM00859">
    <property type="entry name" value="Semialdhyde_dh"/>
    <property type="match status" value="1"/>
</dbReference>
<gene>
    <name evidence="7" type="primary">lysY</name>
    <name evidence="10" type="ORF">ENL47_10985</name>
</gene>
<evidence type="ECO:0000256" key="8">
    <source>
        <dbReference type="PROSITE-ProRule" id="PRU10010"/>
    </source>
</evidence>
<dbReference type="Pfam" id="PF22698">
    <property type="entry name" value="Semialdhyde_dhC_1"/>
    <property type="match status" value="1"/>
</dbReference>
<accession>A0A7C5UY82</accession>
<comment type="subcellular location">
    <subcellularLocation>
        <location evidence="7">Cytoplasm</location>
    </subcellularLocation>
</comment>
<organism evidence="10">
    <name type="scientific">Ignisphaera aggregans</name>
    <dbReference type="NCBI Taxonomy" id="334771"/>
    <lineage>
        <taxon>Archaea</taxon>
        <taxon>Thermoproteota</taxon>
        <taxon>Thermoprotei</taxon>
        <taxon>Desulfurococcales</taxon>
        <taxon>Desulfurococcaceae</taxon>
        <taxon>Ignisphaera</taxon>
    </lineage>
</organism>
<dbReference type="EC" id="1.2.1.106" evidence="7"/>
<dbReference type="GO" id="GO:0005737">
    <property type="term" value="C:cytoplasm"/>
    <property type="evidence" value="ECO:0007669"/>
    <property type="project" value="UniProtKB-SubCell"/>
</dbReference>
<dbReference type="AlphaFoldDB" id="A0A7C5UY82"/>
<dbReference type="GO" id="GO:0003942">
    <property type="term" value="F:N-acetyl-gamma-glutamyl-phosphate reductase activity"/>
    <property type="evidence" value="ECO:0007669"/>
    <property type="project" value="InterPro"/>
</dbReference>
<dbReference type="SUPFAM" id="SSF51735">
    <property type="entry name" value="NAD(P)-binding Rossmann-fold domains"/>
    <property type="match status" value="1"/>
</dbReference>
<sequence>MSKLNVCIVGASGYTGGELLKILANHPYTEVVMATSREYIGKPIHYVHFNLRGIYRNLKFSELNLDTISKSCDTVFLSLPHRVSLNYVPKLYEIGLTVIDLSADFRLKNPEAYRIWYGYDHPYQDLIKKAVYGLPELHRNELKGAKLVAVPGCNATAAILSLIPLIKNKVIYIDKILIDVKVGSSEAGSKPSISDHHPEREGCIRPYDAEGHRHAAEVEQELSMVAGHEIKVSMIPHAVGSVRGALASSHAWLINSLDDIELLKYYVNTYKGEPFIRIIYRSPPGYPDPKYVIGSNFADIGFAIEKRLNRVTSFTAIDNLMKGAAGQAIQAFNIAKGFEETAGLLTIPLKPV</sequence>
<dbReference type="GO" id="GO:0070401">
    <property type="term" value="F:NADP+ binding"/>
    <property type="evidence" value="ECO:0007669"/>
    <property type="project" value="InterPro"/>
</dbReference>
<dbReference type="InterPro" id="IPR000706">
    <property type="entry name" value="AGPR_type-1"/>
</dbReference>
<keyword evidence="4 7" id="KW-0521">NADP</keyword>
<comment type="similarity">
    <text evidence="7">Belongs to the NAGSA dehydrogenase family. Type 1 subfamily. LysY sub-subfamily.</text>
</comment>
<evidence type="ECO:0000256" key="6">
    <source>
        <dbReference type="ARBA" id="ARBA00023154"/>
    </source>
</evidence>
<dbReference type="HAMAP" id="MF_02083">
    <property type="entry name" value="LysY"/>
    <property type="match status" value="1"/>
</dbReference>
<dbReference type="GO" id="GO:0051287">
    <property type="term" value="F:NAD binding"/>
    <property type="evidence" value="ECO:0007669"/>
    <property type="project" value="InterPro"/>
</dbReference>
<dbReference type="Gene3D" id="3.30.360.10">
    <property type="entry name" value="Dihydrodipicolinate Reductase, domain 2"/>
    <property type="match status" value="1"/>
</dbReference>
<comment type="catalytic activity">
    <reaction evidence="7">
        <text>[amino-group carrier protein]-C-terminal-gamma-(L-glutamyl-5-semialdehyde)-L-glutamate + phosphate + NADP(+) = [amino-group carrier protein]-C-terminal-gamma-(5-phospho-L-glutamyl)-L-glutamate + NADPH + H(+)</text>
        <dbReference type="Rhea" id="RHEA:52668"/>
        <dbReference type="Rhea" id="RHEA-COMP:13313"/>
        <dbReference type="Rhea" id="RHEA-COMP:13327"/>
        <dbReference type="ChEBI" id="CHEBI:15378"/>
        <dbReference type="ChEBI" id="CHEBI:43474"/>
        <dbReference type="ChEBI" id="CHEBI:57783"/>
        <dbReference type="ChEBI" id="CHEBI:58349"/>
        <dbReference type="ChEBI" id="CHEBI:136717"/>
        <dbReference type="ChEBI" id="CHEBI:136761"/>
        <dbReference type="EC" id="1.2.1.106"/>
    </reaction>
</comment>
<name>A0A7C5UY82_9CREN</name>
<comment type="pathway">
    <text evidence="7">Amino-acid biosynthesis; L-arginine biosynthesis.</text>
</comment>
<dbReference type="Pfam" id="PF01118">
    <property type="entry name" value="Semialdhyde_dh"/>
    <property type="match status" value="1"/>
</dbReference>
<dbReference type="InterPro" id="IPR058924">
    <property type="entry name" value="AGPR_dimerisation_dom"/>
</dbReference>
<dbReference type="UniPathway" id="UPA00033">
    <property type="reaction ID" value="UER00037"/>
</dbReference>
<comment type="caution">
    <text evidence="7">Lacks conserved residue(s) required for the propagation of feature annotation.</text>
</comment>
<dbReference type="InterPro" id="IPR050085">
    <property type="entry name" value="AGPR"/>
</dbReference>
<dbReference type="PANTHER" id="PTHR32338">
    <property type="entry name" value="N-ACETYL-GAMMA-GLUTAMYL-PHOSPHATE REDUCTASE, CHLOROPLASTIC-RELATED-RELATED"/>
    <property type="match status" value="1"/>
</dbReference>
<evidence type="ECO:0000256" key="7">
    <source>
        <dbReference type="HAMAP-Rule" id="MF_02083"/>
    </source>
</evidence>
<dbReference type="CDD" id="cd23939">
    <property type="entry name" value="AGPR_1_C_LysY"/>
    <property type="match status" value="1"/>
</dbReference>
<dbReference type="InterPro" id="IPR036291">
    <property type="entry name" value="NAD(P)-bd_dom_sf"/>
</dbReference>
<dbReference type="EC" id="1.2.1.103" evidence="7"/>
<dbReference type="NCBIfam" id="TIGR01850">
    <property type="entry name" value="argC"/>
    <property type="match status" value="1"/>
</dbReference>
<evidence type="ECO:0000256" key="4">
    <source>
        <dbReference type="ARBA" id="ARBA00022857"/>
    </source>
</evidence>
<comment type="function">
    <text evidence="7">Involved in both the arginine and lysine biosynthetic pathways.</text>
</comment>
<comment type="pathway">
    <text evidence="7">Amino-acid biosynthesis; L-lysine biosynthesis via AAA pathway; L-lysine from L-alpha-aminoadipate (Thermus route): step 3/5.</text>
</comment>
<reference evidence="10" key="1">
    <citation type="journal article" date="2020" name="mSystems">
        <title>Genome- and Community-Level Interaction Insights into Carbon Utilization and Element Cycling Functions of Hydrothermarchaeota in Hydrothermal Sediment.</title>
        <authorList>
            <person name="Zhou Z."/>
            <person name="Liu Y."/>
            <person name="Xu W."/>
            <person name="Pan J."/>
            <person name="Luo Z.H."/>
            <person name="Li M."/>
        </authorList>
    </citation>
    <scope>NUCLEOTIDE SEQUENCE [LARGE SCALE GENOMIC DNA]</scope>
    <source>
        <strain evidence="10">SpSt-1</strain>
    </source>
</reference>
<comment type="caution">
    <text evidence="10">The sequence shown here is derived from an EMBL/GenBank/DDBJ whole genome shotgun (WGS) entry which is preliminary data.</text>
</comment>